<feature type="non-terminal residue" evidence="11">
    <location>
        <position position="181"/>
    </location>
</feature>
<dbReference type="EMBL" id="JAANHZ010000254">
    <property type="protein sequence ID" value="KAG5313330.1"/>
    <property type="molecule type" value="Genomic_DNA"/>
</dbReference>
<dbReference type="Pfam" id="PF00186">
    <property type="entry name" value="DHFR_1"/>
    <property type="match status" value="1"/>
</dbReference>
<dbReference type="GO" id="GO:0046452">
    <property type="term" value="P:dihydrofolate metabolic process"/>
    <property type="evidence" value="ECO:0007669"/>
    <property type="project" value="TreeGrafter"/>
</dbReference>
<dbReference type="GO" id="GO:0006730">
    <property type="term" value="P:one-carbon metabolic process"/>
    <property type="evidence" value="ECO:0007669"/>
    <property type="project" value="UniProtKB-KW"/>
</dbReference>
<comment type="caution">
    <text evidence="11">The sequence shown here is derived from an EMBL/GenBank/DDBJ whole genome shotgun (WGS) entry which is preliminary data.</text>
</comment>
<evidence type="ECO:0000256" key="7">
    <source>
        <dbReference type="ARBA" id="ARBA00025067"/>
    </source>
</evidence>
<organism evidence="11 12">
    <name type="scientific">Acromyrmex insinuator</name>
    <dbReference type="NCBI Taxonomy" id="230686"/>
    <lineage>
        <taxon>Eukaryota</taxon>
        <taxon>Metazoa</taxon>
        <taxon>Ecdysozoa</taxon>
        <taxon>Arthropoda</taxon>
        <taxon>Hexapoda</taxon>
        <taxon>Insecta</taxon>
        <taxon>Pterygota</taxon>
        <taxon>Neoptera</taxon>
        <taxon>Endopterygota</taxon>
        <taxon>Hymenoptera</taxon>
        <taxon>Apocrita</taxon>
        <taxon>Aculeata</taxon>
        <taxon>Formicoidea</taxon>
        <taxon>Formicidae</taxon>
        <taxon>Myrmicinae</taxon>
        <taxon>Acromyrmex</taxon>
    </lineage>
</organism>
<comment type="catalytic activity">
    <reaction evidence="8">
        <text>(6S)-5,6,7,8-tetrahydrofolate + NADP(+) = 7,8-dihydrofolate + NADPH + H(+)</text>
        <dbReference type="Rhea" id="RHEA:15009"/>
        <dbReference type="ChEBI" id="CHEBI:15378"/>
        <dbReference type="ChEBI" id="CHEBI:57451"/>
        <dbReference type="ChEBI" id="CHEBI:57453"/>
        <dbReference type="ChEBI" id="CHEBI:57783"/>
        <dbReference type="ChEBI" id="CHEBI:58349"/>
        <dbReference type="EC" id="1.5.1.3"/>
    </reaction>
</comment>
<dbReference type="InterPro" id="IPR017925">
    <property type="entry name" value="DHFR_CS"/>
</dbReference>
<dbReference type="PANTHER" id="PTHR48069">
    <property type="entry name" value="DIHYDROFOLATE REDUCTASE"/>
    <property type="match status" value="1"/>
</dbReference>
<evidence type="ECO:0000256" key="2">
    <source>
        <dbReference type="ARBA" id="ARBA00009539"/>
    </source>
</evidence>
<dbReference type="GO" id="GO:0046654">
    <property type="term" value="P:tetrahydrofolate biosynthetic process"/>
    <property type="evidence" value="ECO:0007669"/>
    <property type="project" value="UniProtKB-UniPathway"/>
</dbReference>
<feature type="domain" description="DHFR" evidence="10">
    <location>
        <begin position="4"/>
        <end position="179"/>
    </location>
</feature>
<gene>
    <name evidence="11" type="primary">Dhfr</name>
    <name evidence="11" type="ORF">G6Z75_0002388</name>
</gene>
<dbReference type="PRINTS" id="PR00070">
    <property type="entry name" value="DHFR"/>
</dbReference>
<comment type="function">
    <text evidence="7">Key enzyme in folate metabolism. Catalyzes an essential reaction for de novo glycine and purine synthesis, and for DNA precursor synthesis.</text>
</comment>
<evidence type="ECO:0000259" key="10">
    <source>
        <dbReference type="PROSITE" id="PS51330"/>
    </source>
</evidence>
<evidence type="ECO:0000256" key="1">
    <source>
        <dbReference type="ARBA" id="ARBA00004903"/>
    </source>
</evidence>
<dbReference type="GO" id="GO:0005739">
    <property type="term" value="C:mitochondrion"/>
    <property type="evidence" value="ECO:0007669"/>
    <property type="project" value="TreeGrafter"/>
</dbReference>
<dbReference type="Gene3D" id="3.40.430.10">
    <property type="entry name" value="Dihydrofolate Reductase, subunit A"/>
    <property type="match status" value="1"/>
</dbReference>
<evidence type="ECO:0000256" key="9">
    <source>
        <dbReference type="RuleBase" id="RU004474"/>
    </source>
</evidence>
<evidence type="ECO:0000313" key="11">
    <source>
        <dbReference type="EMBL" id="KAG5313330.1"/>
    </source>
</evidence>
<dbReference type="FunFam" id="3.40.430.10:FF:000002">
    <property type="entry name" value="Dihydrofolate reductase"/>
    <property type="match status" value="1"/>
</dbReference>
<dbReference type="EC" id="1.5.1.3" evidence="3"/>
<evidence type="ECO:0000256" key="4">
    <source>
        <dbReference type="ARBA" id="ARBA00022563"/>
    </source>
</evidence>
<dbReference type="InterPro" id="IPR012259">
    <property type="entry name" value="DHFR"/>
</dbReference>
<dbReference type="InterPro" id="IPR024072">
    <property type="entry name" value="DHFR-like_dom_sf"/>
</dbReference>
<proteinExistence type="inferred from homology"/>
<reference evidence="11" key="1">
    <citation type="submission" date="2020-02" db="EMBL/GenBank/DDBJ databases">
        <title>Relaxed selection underlies rapid genomic changes in the transitions from sociality to social parasitism in ants.</title>
        <authorList>
            <person name="Bi X."/>
        </authorList>
    </citation>
    <scope>NUCLEOTIDE SEQUENCE</scope>
    <source>
        <strain evidence="11">BGI-DK2013a</strain>
        <tissue evidence="11">Whole body</tissue>
    </source>
</reference>
<comment type="pathway">
    <text evidence="1">Cofactor biosynthesis; tetrahydrofolate biosynthesis; 5,6,7,8-tetrahydrofolate from 7,8-dihydrofolate: step 1/1.</text>
</comment>
<dbReference type="AlphaFoldDB" id="A0A836F5B7"/>
<feature type="non-terminal residue" evidence="11">
    <location>
        <position position="1"/>
    </location>
</feature>
<dbReference type="GO" id="GO:0046655">
    <property type="term" value="P:folic acid metabolic process"/>
    <property type="evidence" value="ECO:0007669"/>
    <property type="project" value="TreeGrafter"/>
</dbReference>
<dbReference type="SUPFAM" id="SSF53597">
    <property type="entry name" value="Dihydrofolate reductase-like"/>
    <property type="match status" value="1"/>
</dbReference>
<name>A0A836F5B7_9HYME</name>
<dbReference type="GO" id="GO:0004146">
    <property type="term" value="F:dihydrofolate reductase activity"/>
    <property type="evidence" value="ECO:0007669"/>
    <property type="project" value="UniProtKB-EC"/>
</dbReference>
<keyword evidence="5" id="KW-0521">NADP</keyword>
<evidence type="ECO:0000256" key="6">
    <source>
        <dbReference type="ARBA" id="ARBA00023002"/>
    </source>
</evidence>
<evidence type="ECO:0000256" key="8">
    <source>
        <dbReference type="ARBA" id="ARBA00048873"/>
    </source>
</evidence>
<accession>A0A836F5B7</accession>
<dbReference type="Proteomes" id="UP000667349">
    <property type="component" value="Unassembled WGS sequence"/>
</dbReference>
<evidence type="ECO:0000256" key="5">
    <source>
        <dbReference type="ARBA" id="ARBA00022857"/>
    </source>
</evidence>
<evidence type="ECO:0000313" key="12">
    <source>
        <dbReference type="Proteomes" id="UP000667349"/>
    </source>
</evidence>
<dbReference type="PANTHER" id="PTHR48069:SF3">
    <property type="entry name" value="DIHYDROFOLATE REDUCTASE"/>
    <property type="match status" value="1"/>
</dbReference>
<keyword evidence="12" id="KW-1185">Reference proteome</keyword>
<dbReference type="InterPro" id="IPR001796">
    <property type="entry name" value="DHFR_dom"/>
</dbReference>
<keyword evidence="6" id="KW-0560">Oxidoreductase</keyword>
<protein>
    <recommendedName>
        <fullName evidence="3">dihydrofolate reductase</fullName>
        <ecNumber evidence="3">1.5.1.3</ecNumber>
    </recommendedName>
</protein>
<sequence length="181" mass="20877">MPPKLELIAAACENMGIGVNGDLPWRLKTEMAYFTRMTTNTMCKNKRNVILMGRRTWECIPEKYRPLKDRINMVLTSQLLDYGDDAIVCKSIPHALDVISGMQNEVERVWVIGGSNVYKSAMESPHFGRLYLTRIKKKFECDTFFPSIPNDFVLIEDPMVPRGIQEEKGIEFVYEVYKRSS</sequence>
<dbReference type="PROSITE" id="PS00075">
    <property type="entry name" value="DHFR_1"/>
    <property type="match status" value="1"/>
</dbReference>
<keyword evidence="4" id="KW-0554">One-carbon metabolism</keyword>
<dbReference type="GO" id="GO:0050661">
    <property type="term" value="F:NADP binding"/>
    <property type="evidence" value="ECO:0007669"/>
    <property type="project" value="InterPro"/>
</dbReference>
<dbReference type="UniPathway" id="UPA00077">
    <property type="reaction ID" value="UER00158"/>
</dbReference>
<evidence type="ECO:0000256" key="3">
    <source>
        <dbReference type="ARBA" id="ARBA00012856"/>
    </source>
</evidence>
<comment type="similarity">
    <text evidence="2 9">Belongs to the dihydrofolate reductase family.</text>
</comment>
<dbReference type="CDD" id="cd00209">
    <property type="entry name" value="DHFR"/>
    <property type="match status" value="1"/>
</dbReference>
<dbReference type="PROSITE" id="PS51330">
    <property type="entry name" value="DHFR_2"/>
    <property type="match status" value="1"/>
</dbReference>